<evidence type="ECO:0000256" key="1">
    <source>
        <dbReference type="SAM" id="SignalP"/>
    </source>
</evidence>
<feature type="domain" description="BON" evidence="2">
    <location>
        <begin position="55"/>
        <end position="125"/>
    </location>
</feature>
<dbReference type="RefSeq" id="WP_175238314.1">
    <property type="nucleotide sequence ID" value="NZ_CABWIK020000013.1"/>
</dbReference>
<feature type="signal peptide" evidence="1">
    <location>
        <begin position="1"/>
        <end position="26"/>
    </location>
</feature>
<dbReference type="EMBL" id="CABWIK020000013">
    <property type="protein sequence ID" value="CAB3967598.1"/>
    <property type="molecule type" value="Genomic_DNA"/>
</dbReference>
<sequence length="129" mass="13507">MKIRQVILNGGLAAVLIACLQLQASADESANGAGTEAAVTSAQTSAQTKKATRAANRRFSRTIQNTLSRTKGLQGRAITVFANAATGQVTLAGQVQTEDEDHLAVESARKIRGVKSVKSELMLREKGGA</sequence>
<name>A0A6J5J7Q8_9BURK</name>
<evidence type="ECO:0000259" key="2">
    <source>
        <dbReference type="PROSITE" id="PS50914"/>
    </source>
</evidence>
<proteinExistence type="predicted"/>
<dbReference type="Gene3D" id="3.30.1340.30">
    <property type="match status" value="1"/>
</dbReference>
<evidence type="ECO:0000313" key="4">
    <source>
        <dbReference type="Proteomes" id="UP000494322"/>
    </source>
</evidence>
<evidence type="ECO:0000313" key="3">
    <source>
        <dbReference type="EMBL" id="CAB3967598.1"/>
    </source>
</evidence>
<dbReference type="PROSITE" id="PS50914">
    <property type="entry name" value="BON"/>
    <property type="match status" value="1"/>
</dbReference>
<dbReference type="InterPro" id="IPR007055">
    <property type="entry name" value="BON_dom"/>
</dbReference>
<organism evidence="3 4">
    <name type="scientific">Burkholderia cenocepacia</name>
    <dbReference type="NCBI Taxonomy" id="95486"/>
    <lineage>
        <taxon>Bacteria</taxon>
        <taxon>Pseudomonadati</taxon>
        <taxon>Pseudomonadota</taxon>
        <taxon>Betaproteobacteria</taxon>
        <taxon>Burkholderiales</taxon>
        <taxon>Burkholderiaceae</taxon>
        <taxon>Burkholderia</taxon>
        <taxon>Burkholderia cepacia complex</taxon>
    </lineage>
</organism>
<dbReference type="Proteomes" id="UP000494322">
    <property type="component" value="Unassembled WGS sequence"/>
</dbReference>
<reference evidence="3 4" key="1">
    <citation type="submission" date="2020-04" db="EMBL/GenBank/DDBJ databases">
        <authorList>
            <person name="Depoorter E."/>
        </authorList>
    </citation>
    <scope>NUCLEOTIDE SEQUENCE [LARGE SCALE GENOMIC DNA]</scope>
    <source>
        <strain evidence="3 4">BCC0132</strain>
    </source>
</reference>
<feature type="chain" id="PRO_5026980241" evidence="1">
    <location>
        <begin position="27"/>
        <end position="129"/>
    </location>
</feature>
<gene>
    <name evidence="3" type="ORF">BCO9919_02834</name>
</gene>
<keyword evidence="1" id="KW-0732">Signal</keyword>
<protein>
    <submittedName>
        <fullName evidence="3">Transporter</fullName>
    </submittedName>
</protein>
<dbReference type="PROSITE" id="PS51257">
    <property type="entry name" value="PROKAR_LIPOPROTEIN"/>
    <property type="match status" value="1"/>
</dbReference>
<dbReference type="AlphaFoldDB" id="A0A6J5J7Q8"/>
<accession>A0A6J5J7Q8</accession>
<dbReference type="Pfam" id="PF04972">
    <property type="entry name" value="BON"/>
    <property type="match status" value="1"/>
</dbReference>